<evidence type="ECO:0000313" key="2">
    <source>
        <dbReference type="EnsemblMetazoa" id="tetur01g15040.1"/>
    </source>
</evidence>
<keyword evidence="3" id="KW-1185">Reference proteome</keyword>
<keyword evidence="1" id="KW-0472">Membrane</keyword>
<dbReference type="HOGENOM" id="CLU_055905_0_0_1"/>
<protein>
    <submittedName>
        <fullName evidence="2">Uncharacterized protein</fullName>
    </submittedName>
</protein>
<feature type="transmembrane region" description="Helical" evidence="1">
    <location>
        <begin position="131"/>
        <end position="150"/>
    </location>
</feature>
<sequence>MSLDFNSNVSFRLIHHSSSAGIDEAVFDTMKNYASIIIGEVPFEWINGGHEQHGHCHSPICSTPFLQSIQSGLNDASFPPESMDDYLLIPENMSFTSVMGNENCAFLNLYTDKSVKSKYPGILTSFQVIELNVYILVGLLFVIGALIYSVREKSLPWPFKGTTSQLINGRFGFIILATCYLAIFCVSKLLSSSFATNYSIASRAPPINDLDDLKKSTQRVVAVDNLYCALKSKEDSFLAQRFHLIGADKPVNYLYDHLSDERIVAFDSSRTLKTSTKVFCNLMTNVKKSTNFYVNDVNRHYFDTLHFMAYYKHIEKHKKRFLQRAAYSCLEMGYCFNAFDRAFSKVAAKRITFYKTNAQCESYKQIKSYPVLYHPIAFITIQDLIHLLAFLLILSCLVYIIELLRESKRNRPLKLNKPFSHYPAYNRWYFVTDVKTVLSGKRLTNVYPMYDSKIR</sequence>
<dbReference type="AlphaFoldDB" id="T1JTQ6"/>
<evidence type="ECO:0000256" key="1">
    <source>
        <dbReference type="SAM" id="Phobius"/>
    </source>
</evidence>
<proteinExistence type="predicted"/>
<keyword evidence="1" id="KW-0812">Transmembrane</keyword>
<feature type="transmembrane region" description="Helical" evidence="1">
    <location>
        <begin position="171"/>
        <end position="190"/>
    </location>
</feature>
<name>T1JTQ6_TETUR</name>
<evidence type="ECO:0000313" key="3">
    <source>
        <dbReference type="Proteomes" id="UP000015104"/>
    </source>
</evidence>
<dbReference type="Proteomes" id="UP000015104">
    <property type="component" value="Unassembled WGS sequence"/>
</dbReference>
<accession>T1JTQ6</accession>
<dbReference type="EnsemblMetazoa" id="tetur01g15040.1">
    <property type="protein sequence ID" value="tetur01g15040.1"/>
    <property type="gene ID" value="tetur01g15040"/>
</dbReference>
<keyword evidence="1" id="KW-1133">Transmembrane helix</keyword>
<organism evidence="2 3">
    <name type="scientific">Tetranychus urticae</name>
    <name type="common">Two-spotted spider mite</name>
    <dbReference type="NCBI Taxonomy" id="32264"/>
    <lineage>
        <taxon>Eukaryota</taxon>
        <taxon>Metazoa</taxon>
        <taxon>Ecdysozoa</taxon>
        <taxon>Arthropoda</taxon>
        <taxon>Chelicerata</taxon>
        <taxon>Arachnida</taxon>
        <taxon>Acari</taxon>
        <taxon>Acariformes</taxon>
        <taxon>Trombidiformes</taxon>
        <taxon>Prostigmata</taxon>
        <taxon>Eleutherengona</taxon>
        <taxon>Raphignathae</taxon>
        <taxon>Tetranychoidea</taxon>
        <taxon>Tetranychidae</taxon>
        <taxon>Tetranychus</taxon>
    </lineage>
</organism>
<reference evidence="2" key="2">
    <citation type="submission" date="2015-06" db="UniProtKB">
        <authorList>
            <consortium name="EnsemblMetazoa"/>
        </authorList>
    </citation>
    <scope>IDENTIFICATION</scope>
</reference>
<feature type="transmembrane region" description="Helical" evidence="1">
    <location>
        <begin position="384"/>
        <end position="404"/>
    </location>
</feature>
<reference evidence="3" key="1">
    <citation type="submission" date="2011-08" db="EMBL/GenBank/DDBJ databases">
        <authorList>
            <person name="Rombauts S."/>
        </authorList>
    </citation>
    <scope>NUCLEOTIDE SEQUENCE</scope>
    <source>
        <strain evidence="3">London</strain>
    </source>
</reference>
<dbReference type="EMBL" id="CAEY01000482">
    <property type="status" value="NOT_ANNOTATED_CDS"/>
    <property type="molecule type" value="Genomic_DNA"/>
</dbReference>